<evidence type="ECO:0000313" key="2">
    <source>
        <dbReference type="Proteomes" id="UP000002601"/>
    </source>
</evidence>
<dbReference type="HOGENOM" id="CLU_2436054_0_0_7"/>
<gene>
    <name evidence="1" type="ordered locus">Desal_1085</name>
</gene>
<dbReference type="RefSeq" id="WP_015850968.1">
    <property type="nucleotide sequence ID" value="NC_012881.1"/>
</dbReference>
<protein>
    <submittedName>
        <fullName evidence="1">Uncharacterized protein</fullName>
    </submittedName>
</protein>
<dbReference type="AlphaFoldDB" id="C6C0L5"/>
<name>C6C0L5_MARSD</name>
<organism evidence="1 2">
    <name type="scientific">Maridesulfovibrio salexigens (strain ATCC 14822 / DSM 2638 / NCIMB 8403 / VKM B-1763)</name>
    <name type="common">Desulfovibrio salexigens</name>
    <dbReference type="NCBI Taxonomy" id="526222"/>
    <lineage>
        <taxon>Bacteria</taxon>
        <taxon>Pseudomonadati</taxon>
        <taxon>Thermodesulfobacteriota</taxon>
        <taxon>Desulfovibrionia</taxon>
        <taxon>Desulfovibrionales</taxon>
        <taxon>Desulfovibrionaceae</taxon>
        <taxon>Maridesulfovibrio</taxon>
    </lineage>
</organism>
<sequence>MSSLQKTGQWWVLAVGEDFDEDTFDQREKCRAELLHKVNEAGIELDENVWVYDESKCAQLVLRVCSDRERAEDAARELEDSGLSLRIAREFE</sequence>
<dbReference type="EMBL" id="CP001649">
    <property type="protein sequence ID" value="ACS79149.1"/>
    <property type="molecule type" value="Genomic_DNA"/>
</dbReference>
<dbReference type="OrthoDB" id="5457682at2"/>
<proteinExistence type="predicted"/>
<dbReference type="Proteomes" id="UP000002601">
    <property type="component" value="Chromosome"/>
</dbReference>
<dbReference type="KEGG" id="dsa:Desal_1085"/>
<dbReference type="eggNOG" id="ENOG503184C">
    <property type="taxonomic scope" value="Bacteria"/>
</dbReference>
<accession>C6C0L5</accession>
<keyword evidence="2" id="KW-1185">Reference proteome</keyword>
<evidence type="ECO:0000313" key="1">
    <source>
        <dbReference type="EMBL" id="ACS79149.1"/>
    </source>
</evidence>
<reference evidence="1 2" key="1">
    <citation type="submission" date="2009-06" db="EMBL/GenBank/DDBJ databases">
        <title>Complete sequence of Desulfovibrio salexigens DSM 2638.</title>
        <authorList>
            <consortium name="US DOE Joint Genome Institute"/>
            <person name="Lucas S."/>
            <person name="Copeland A."/>
            <person name="Lapidus A."/>
            <person name="Glavina del Rio T."/>
            <person name="Tice H."/>
            <person name="Bruce D."/>
            <person name="Goodwin L."/>
            <person name="Pitluck S."/>
            <person name="Munk A.C."/>
            <person name="Brettin T."/>
            <person name="Detter J.C."/>
            <person name="Han C."/>
            <person name="Tapia R."/>
            <person name="Larimer F."/>
            <person name="Land M."/>
            <person name="Hauser L."/>
            <person name="Kyrpides N."/>
            <person name="Anderson I."/>
            <person name="Wall J.D."/>
            <person name="Arkin A.P."/>
            <person name="Dehal P."/>
            <person name="Chivian D."/>
            <person name="Giles B."/>
            <person name="Hazen T.C."/>
        </authorList>
    </citation>
    <scope>NUCLEOTIDE SEQUENCE [LARGE SCALE GENOMIC DNA]</scope>
    <source>
        <strain evidence="2">ATCC 14822 / DSM 2638 / NCIMB 8403 / VKM B-1763</strain>
    </source>
</reference>